<keyword evidence="2" id="KW-1185">Reference proteome</keyword>
<sequence>MAGIDPALAGIDPALVLTLQHRMAGDQLAIFEDPDLGWVVLDLYDPPPRGVGHAVLVAPDGDHAFLADPPFHGQHRIVGLGRQGHKLRLFLGIMLIHDPLGGGMHAGIGDGWAPLLELGIQIVHVVEAAPESWRT</sequence>
<dbReference type="KEGG" id="daa:AKL17_3p0016"/>
<evidence type="ECO:0000313" key="1">
    <source>
        <dbReference type="EMBL" id="AMY72172.1"/>
    </source>
</evidence>
<reference evidence="1 2" key="1">
    <citation type="submission" date="2015-09" db="EMBL/GenBank/DDBJ databases">
        <title>Complete genome sequence of Defluviimonas alba cai42t isolated from an oilfield in Xinjiang.</title>
        <authorList>
            <person name="Geng S."/>
            <person name="Pan X."/>
            <person name="Wu X."/>
        </authorList>
    </citation>
    <scope>NUCLEOTIDE SEQUENCE [LARGE SCALE GENOMIC DNA]</scope>
    <source>
        <strain evidence="2">cai42</strain>
        <plasmid evidence="2">cai42_Plasmidc</plasmid>
    </source>
</reference>
<dbReference type="EMBL" id="CP012664">
    <property type="protein sequence ID" value="AMY72172.1"/>
    <property type="molecule type" value="Genomic_DNA"/>
</dbReference>
<name>A0A159Z9B6_9RHOB</name>
<keyword evidence="1" id="KW-0614">Plasmid</keyword>
<geneLocation type="plasmid" evidence="2">
    <name>cai42_Plasmidc</name>
</geneLocation>
<proteinExistence type="predicted"/>
<dbReference type="AlphaFoldDB" id="A0A159Z9B6"/>
<protein>
    <submittedName>
        <fullName evidence="1">Uncharacterized protein</fullName>
    </submittedName>
</protein>
<evidence type="ECO:0000313" key="2">
    <source>
        <dbReference type="Proteomes" id="UP000076128"/>
    </source>
</evidence>
<gene>
    <name evidence="1" type="ORF">AKL17_3p0016</name>
</gene>
<accession>A0A159Z9B6</accession>
<dbReference type="Proteomes" id="UP000076128">
    <property type="component" value="Plasmid pcai42C"/>
</dbReference>
<organism evidence="1 2">
    <name type="scientific">Frigidibacter mobilis</name>
    <dbReference type="NCBI Taxonomy" id="1335048"/>
    <lineage>
        <taxon>Bacteria</taxon>
        <taxon>Pseudomonadati</taxon>
        <taxon>Pseudomonadota</taxon>
        <taxon>Alphaproteobacteria</taxon>
        <taxon>Rhodobacterales</taxon>
        <taxon>Paracoccaceae</taxon>
        <taxon>Frigidibacter</taxon>
    </lineage>
</organism>